<dbReference type="Gene3D" id="1.20.120.1750">
    <property type="match status" value="1"/>
</dbReference>
<dbReference type="PANTHER" id="PTHR22770">
    <property type="entry name" value="UBIQUITIN CONJUGATING ENZYME 7 INTERACTING PROTEIN-RELATED"/>
    <property type="match status" value="1"/>
</dbReference>
<name>A0A2I0TC80_LIMLA</name>
<keyword evidence="11" id="KW-1185">Reference proteome</keyword>
<dbReference type="InterPro" id="IPR047546">
    <property type="entry name" value="Rcat_RBR_RNF216"/>
</dbReference>
<evidence type="ECO:0000256" key="2">
    <source>
        <dbReference type="ARBA" id="ARBA00022679"/>
    </source>
</evidence>
<evidence type="ECO:0000256" key="4">
    <source>
        <dbReference type="ARBA" id="ARBA00022737"/>
    </source>
</evidence>
<protein>
    <recommendedName>
        <fullName evidence="9">RING-type domain-containing protein</fullName>
    </recommendedName>
</protein>
<dbReference type="PANTHER" id="PTHR22770:SF47">
    <property type="entry name" value="E3 UBIQUITIN-PROTEIN LIGASE RNF216"/>
    <property type="match status" value="1"/>
</dbReference>
<dbReference type="AlphaFoldDB" id="A0A2I0TC80"/>
<dbReference type="GO" id="GO:0008270">
    <property type="term" value="F:zinc ion binding"/>
    <property type="evidence" value="ECO:0007669"/>
    <property type="project" value="UniProtKB-KW"/>
</dbReference>
<organism evidence="10 11">
    <name type="scientific">Limosa lapponica baueri</name>
    <dbReference type="NCBI Taxonomy" id="1758121"/>
    <lineage>
        <taxon>Eukaryota</taxon>
        <taxon>Metazoa</taxon>
        <taxon>Chordata</taxon>
        <taxon>Craniata</taxon>
        <taxon>Vertebrata</taxon>
        <taxon>Euteleostomi</taxon>
        <taxon>Archelosauria</taxon>
        <taxon>Archosauria</taxon>
        <taxon>Dinosauria</taxon>
        <taxon>Saurischia</taxon>
        <taxon>Theropoda</taxon>
        <taxon>Coelurosauria</taxon>
        <taxon>Aves</taxon>
        <taxon>Neognathae</taxon>
        <taxon>Neoaves</taxon>
        <taxon>Charadriiformes</taxon>
        <taxon>Scolopacidae</taxon>
        <taxon>Limosa</taxon>
    </lineage>
</organism>
<evidence type="ECO:0000256" key="8">
    <source>
        <dbReference type="SAM" id="MobiDB-lite"/>
    </source>
</evidence>
<keyword evidence="3" id="KW-0479">Metal-binding</keyword>
<proteinExistence type="predicted"/>
<dbReference type="Proteomes" id="UP000233556">
    <property type="component" value="Unassembled WGS sequence"/>
</dbReference>
<dbReference type="GO" id="GO:0016740">
    <property type="term" value="F:transferase activity"/>
    <property type="evidence" value="ECO:0007669"/>
    <property type="project" value="UniProtKB-KW"/>
</dbReference>
<keyword evidence="2" id="KW-0808">Transferase</keyword>
<dbReference type="InterPro" id="IPR051628">
    <property type="entry name" value="LUBAC_E3_Ligases"/>
</dbReference>
<evidence type="ECO:0000313" key="10">
    <source>
        <dbReference type="EMBL" id="PKU31395.1"/>
    </source>
</evidence>
<dbReference type="SUPFAM" id="SSF57850">
    <property type="entry name" value="RING/U-box"/>
    <property type="match status" value="1"/>
</dbReference>
<evidence type="ECO:0000256" key="5">
    <source>
        <dbReference type="ARBA" id="ARBA00022771"/>
    </source>
</evidence>
<evidence type="ECO:0000256" key="1">
    <source>
        <dbReference type="ARBA" id="ARBA00004906"/>
    </source>
</evidence>
<accession>A0A2I0TC80</accession>
<dbReference type="InterPro" id="IPR044066">
    <property type="entry name" value="TRIAD_supradom"/>
</dbReference>
<reference evidence="11" key="2">
    <citation type="submission" date="2017-12" db="EMBL/GenBank/DDBJ databases">
        <title>Genome sequence of the Bar-tailed Godwit (Limosa lapponica baueri).</title>
        <authorList>
            <person name="Lima N.C.B."/>
            <person name="Parody-Merino A.M."/>
            <person name="Battley P.F."/>
            <person name="Fidler A.E."/>
            <person name="Prosdocimi F."/>
        </authorList>
    </citation>
    <scope>NUCLEOTIDE SEQUENCE [LARGE SCALE GENOMIC DNA]</scope>
</reference>
<sequence length="99" mass="10747">MACGRVSRTKGEGGSSLREEKMTAARIRKCHKCGTGLIKSEGCNRMSCRCGAQMCYLCRAAINGYDHFCQHPRSPGAPCQDCAKCSLWTDPTVSNEGLL</sequence>
<reference evidence="11" key="1">
    <citation type="submission" date="2017-11" db="EMBL/GenBank/DDBJ databases">
        <authorList>
            <person name="Lima N.C."/>
            <person name="Parody-Merino A.M."/>
            <person name="Battley P.F."/>
            <person name="Fidler A.E."/>
            <person name="Prosdocimi F."/>
        </authorList>
    </citation>
    <scope>NUCLEOTIDE SEQUENCE [LARGE SCALE GENOMIC DNA]</scope>
</reference>
<dbReference type="EMBL" id="KZ512872">
    <property type="protein sequence ID" value="PKU31395.1"/>
    <property type="molecule type" value="Genomic_DNA"/>
</dbReference>
<feature type="domain" description="RING-type" evidence="9">
    <location>
        <begin position="1"/>
        <end position="83"/>
    </location>
</feature>
<gene>
    <name evidence="10" type="ORF">llap_18301</name>
</gene>
<evidence type="ECO:0000256" key="6">
    <source>
        <dbReference type="ARBA" id="ARBA00022786"/>
    </source>
</evidence>
<keyword evidence="5" id="KW-0863">Zinc-finger</keyword>
<dbReference type="Pfam" id="PF26200">
    <property type="entry name" value="Rcat_RNF216"/>
    <property type="match status" value="1"/>
</dbReference>
<feature type="region of interest" description="Disordered" evidence="8">
    <location>
        <begin position="1"/>
        <end position="20"/>
    </location>
</feature>
<evidence type="ECO:0000256" key="3">
    <source>
        <dbReference type="ARBA" id="ARBA00022723"/>
    </source>
</evidence>
<comment type="pathway">
    <text evidence="1">Protein modification; protein ubiquitination.</text>
</comment>
<dbReference type="PROSITE" id="PS51873">
    <property type="entry name" value="TRIAD"/>
    <property type="match status" value="1"/>
</dbReference>
<keyword evidence="4" id="KW-0677">Repeat</keyword>
<keyword evidence="6" id="KW-0833">Ubl conjugation pathway</keyword>
<evidence type="ECO:0000256" key="7">
    <source>
        <dbReference type="ARBA" id="ARBA00022833"/>
    </source>
</evidence>
<evidence type="ECO:0000259" key="9">
    <source>
        <dbReference type="PROSITE" id="PS51873"/>
    </source>
</evidence>
<keyword evidence="7" id="KW-0862">Zinc</keyword>
<dbReference type="OrthoDB" id="10009520at2759"/>
<dbReference type="CDD" id="cd20353">
    <property type="entry name" value="Rcat_RBR_RNF216"/>
    <property type="match status" value="1"/>
</dbReference>
<evidence type="ECO:0000313" key="11">
    <source>
        <dbReference type="Proteomes" id="UP000233556"/>
    </source>
</evidence>